<dbReference type="AlphaFoldDB" id="A0A2G9SIW4"/>
<dbReference type="EMBL" id="KV924964">
    <property type="protein sequence ID" value="PIO40106.1"/>
    <property type="molecule type" value="Genomic_DNA"/>
</dbReference>
<proteinExistence type="predicted"/>
<dbReference type="OrthoDB" id="198816at2759"/>
<gene>
    <name evidence="1" type="ORF">AB205_0147210</name>
</gene>
<organism evidence="1">
    <name type="scientific">Aquarana catesbeiana</name>
    <name type="common">American bullfrog</name>
    <name type="synonym">Rana catesbeiana</name>
    <dbReference type="NCBI Taxonomy" id="8400"/>
    <lineage>
        <taxon>Eukaryota</taxon>
        <taxon>Metazoa</taxon>
        <taxon>Chordata</taxon>
        <taxon>Craniata</taxon>
        <taxon>Vertebrata</taxon>
        <taxon>Euteleostomi</taxon>
        <taxon>Amphibia</taxon>
        <taxon>Batrachia</taxon>
        <taxon>Anura</taxon>
        <taxon>Neobatrachia</taxon>
        <taxon>Ranoidea</taxon>
        <taxon>Ranidae</taxon>
        <taxon>Aquarana</taxon>
    </lineage>
</organism>
<sequence>MKGDIKLAARGNAVHFQYLENGTQKNICDINEKRPNNKKCSDDQIPPKESSIGVKKIMFGLGTASHDRAITS</sequence>
<reference evidence="1" key="1">
    <citation type="submission" date="2017-08" db="EMBL/GenBank/DDBJ databases">
        <title>Assembly of the North American Bullfrog Genome.</title>
        <authorList>
            <person name="Warren R.L."/>
            <person name="Vandervalk B.P."/>
            <person name="Kucuk E."/>
            <person name="Birol I."/>
            <person name="Helbing C."/>
            <person name="Pandoh P."/>
            <person name="Behsaz B."/>
            <person name="Mohamadi H."/>
            <person name="Chu J."/>
            <person name="Jackman S."/>
            <person name="Hammond S.A."/>
            <person name="Veldhoen N."/>
            <person name="Kirk H."/>
            <person name="Zhao Y."/>
            <person name="Coope R."/>
            <person name="Pleasance S."/>
            <person name="Moore R."/>
            <person name="Holt R."/>
        </authorList>
    </citation>
    <scope>NUCLEOTIDE SEQUENCE</scope>
    <source>
        <strain evidence="1">Bruno</strain>
        <tissue evidence="1">Liver</tissue>
    </source>
</reference>
<accession>A0A2G9SIW4</accession>
<name>A0A2G9SIW4_AQUCT</name>
<protein>
    <submittedName>
        <fullName evidence="1">Uncharacterized protein</fullName>
    </submittedName>
</protein>
<evidence type="ECO:0000313" key="1">
    <source>
        <dbReference type="EMBL" id="PIO40106.1"/>
    </source>
</evidence>